<organism evidence="2 3">
    <name type="scientific">Streptomyces calvus</name>
    <dbReference type="NCBI Taxonomy" id="67282"/>
    <lineage>
        <taxon>Bacteria</taxon>
        <taxon>Bacillati</taxon>
        <taxon>Actinomycetota</taxon>
        <taxon>Actinomycetes</taxon>
        <taxon>Kitasatosporales</taxon>
        <taxon>Streptomycetaceae</taxon>
        <taxon>Streptomyces</taxon>
    </lineage>
</organism>
<gene>
    <name evidence="2" type="ORF">CD934_25260</name>
</gene>
<keyword evidence="3" id="KW-1185">Reference proteome</keyword>
<accession>A0A514JWB1</accession>
<evidence type="ECO:0000313" key="3">
    <source>
        <dbReference type="Proteomes" id="UP000316215"/>
    </source>
</evidence>
<dbReference type="AlphaFoldDB" id="A0A514JWB1"/>
<dbReference type="KEGG" id="sast:CD934_25260"/>
<feature type="region of interest" description="Disordered" evidence="1">
    <location>
        <begin position="340"/>
        <end position="361"/>
    </location>
</feature>
<proteinExistence type="predicted"/>
<protein>
    <recommendedName>
        <fullName evidence="4">DUF4034 domain-containing protein</fullName>
    </recommendedName>
</protein>
<evidence type="ECO:0000256" key="1">
    <source>
        <dbReference type="SAM" id="MobiDB-lite"/>
    </source>
</evidence>
<sequence length="361" mass="38941">MVDTMALLHGFTRTPRVRGKATGTASHVRHVPVELPADDEVLLDAPDDVLGPALVGAADGDHTAAADLLAATRRTGAWEHRDRYVRRLAAFARSRPEWLDAWLAGAPRDPDALLVDAQRAVYRVWDSPARAELLREVSPLITAAARADGRDPVPWRLALDHARGARAGHTYFEELWEAAVRRAPHHHGCHVAALRYLAASWHGSHRECFDFADLAAQDAPAGSLTQALPLRAAFGYLTDGCGPEVPRERIEAAADRAVALSALLPTGHTWPAGLRNLLTYVLVRLERWPDALEQLRLTGPYATSFPWDLDAEDPLGRFLEVRQAVRAAVAAGASGAAAGPFVPVPGRPRGGQGGRVGCGDH</sequence>
<feature type="compositionally biased region" description="Gly residues" evidence="1">
    <location>
        <begin position="348"/>
        <end position="361"/>
    </location>
</feature>
<dbReference type="RefSeq" id="WP_142233223.1">
    <property type="nucleotide sequence ID" value="NZ_CP022310.1"/>
</dbReference>
<reference evidence="2 3" key="1">
    <citation type="submission" date="2017-07" db="EMBL/GenBank/DDBJ databases">
        <title>The Complete Genome of Streptomyces asterosporus-ZSY.</title>
        <authorList>
            <person name="Zhang S."/>
        </authorList>
    </citation>
    <scope>NUCLEOTIDE SEQUENCE [LARGE SCALE GENOMIC DNA]</scope>
    <source>
        <strain evidence="2 3">DSM 41452</strain>
    </source>
</reference>
<dbReference type="EMBL" id="CP022310">
    <property type="protein sequence ID" value="QDI71613.1"/>
    <property type="molecule type" value="Genomic_DNA"/>
</dbReference>
<evidence type="ECO:0008006" key="4">
    <source>
        <dbReference type="Google" id="ProtNLM"/>
    </source>
</evidence>
<name>A0A514JWB1_9ACTN</name>
<dbReference type="Proteomes" id="UP000316215">
    <property type="component" value="Chromosome"/>
</dbReference>
<evidence type="ECO:0000313" key="2">
    <source>
        <dbReference type="EMBL" id="QDI71613.1"/>
    </source>
</evidence>